<dbReference type="Proteomes" id="UP001177023">
    <property type="component" value="Unassembled WGS sequence"/>
</dbReference>
<evidence type="ECO:0000313" key="2">
    <source>
        <dbReference type="EMBL" id="CAJ0568814.1"/>
    </source>
</evidence>
<feature type="transmembrane region" description="Helical" evidence="1">
    <location>
        <begin position="78"/>
        <end position="99"/>
    </location>
</feature>
<protein>
    <submittedName>
        <fullName evidence="2">Uncharacterized protein</fullName>
    </submittedName>
</protein>
<feature type="transmembrane region" description="Helical" evidence="1">
    <location>
        <begin position="46"/>
        <end position="66"/>
    </location>
</feature>
<accession>A0AA36CGX6</accession>
<sequence>MNTVQPTPMAMEEARKEATGSSSCSNCGSGCDCNCDCSGCDGEGCIFCLVIVALLACLFSCWFFGIRELRKDRKSVKGWILMAAGIPVNLAIIGIIIWLCLNGKSTSSSGEENYFAGNATALMEFNATTHGPWPWMVSTSTIGPIRKHFNA</sequence>
<name>A0AA36CGX6_9BILA</name>
<feature type="non-terminal residue" evidence="2">
    <location>
        <position position="1"/>
    </location>
</feature>
<dbReference type="EMBL" id="CATQJA010001841">
    <property type="protein sequence ID" value="CAJ0568814.1"/>
    <property type="molecule type" value="Genomic_DNA"/>
</dbReference>
<keyword evidence="1" id="KW-1133">Transmembrane helix</keyword>
<keyword evidence="3" id="KW-1185">Reference proteome</keyword>
<gene>
    <name evidence="2" type="ORF">MSPICULIGERA_LOCUS7326</name>
</gene>
<reference evidence="2" key="1">
    <citation type="submission" date="2023-06" db="EMBL/GenBank/DDBJ databases">
        <authorList>
            <person name="Delattre M."/>
        </authorList>
    </citation>
    <scope>NUCLEOTIDE SEQUENCE</scope>
    <source>
        <strain evidence="2">AF72</strain>
    </source>
</reference>
<keyword evidence="1" id="KW-0812">Transmembrane</keyword>
<organism evidence="2 3">
    <name type="scientific">Mesorhabditis spiculigera</name>
    <dbReference type="NCBI Taxonomy" id="96644"/>
    <lineage>
        <taxon>Eukaryota</taxon>
        <taxon>Metazoa</taxon>
        <taxon>Ecdysozoa</taxon>
        <taxon>Nematoda</taxon>
        <taxon>Chromadorea</taxon>
        <taxon>Rhabditida</taxon>
        <taxon>Rhabditina</taxon>
        <taxon>Rhabditomorpha</taxon>
        <taxon>Rhabditoidea</taxon>
        <taxon>Rhabditidae</taxon>
        <taxon>Mesorhabditinae</taxon>
        <taxon>Mesorhabditis</taxon>
    </lineage>
</organism>
<dbReference type="AlphaFoldDB" id="A0AA36CGX6"/>
<evidence type="ECO:0000313" key="3">
    <source>
        <dbReference type="Proteomes" id="UP001177023"/>
    </source>
</evidence>
<evidence type="ECO:0000256" key="1">
    <source>
        <dbReference type="SAM" id="Phobius"/>
    </source>
</evidence>
<keyword evidence="1" id="KW-0472">Membrane</keyword>
<proteinExistence type="predicted"/>
<comment type="caution">
    <text evidence="2">The sequence shown here is derived from an EMBL/GenBank/DDBJ whole genome shotgun (WGS) entry which is preliminary data.</text>
</comment>